<dbReference type="InterPro" id="IPR037278">
    <property type="entry name" value="ARFGAP/RecO"/>
</dbReference>
<accession>A0A485L1Y5</accession>
<dbReference type="Gene3D" id="2.30.42.10">
    <property type="match status" value="1"/>
</dbReference>
<protein>
    <submittedName>
        <fullName evidence="10">Aste57867_14281 protein</fullName>
    </submittedName>
</protein>
<evidence type="ECO:0000256" key="4">
    <source>
        <dbReference type="ARBA" id="ARBA00022833"/>
    </source>
</evidence>
<evidence type="ECO:0000259" key="8">
    <source>
        <dbReference type="PROSITE" id="PS50115"/>
    </source>
</evidence>
<dbReference type="SUPFAM" id="SSF57863">
    <property type="entry name" value="ArfGap/RecO-like zinc finger"/>
    <property type="match status" value="1"/>
</dbReference>
<dbReference type="InterPro" id="IPR001478">
    <property type="entry name" value="PDZ"/>
</dbReference>
<dbReference type="PROSITE" id="PS50106">
    <property type="entry name" value="PDZ"/>
    <property type="match status" value="1"/>
</dbReference>
<dbReference type="PANTHER" id="PTHR45686">
    <property type="entry name" value="ADP-RIBOSYLATION FACTOR GTPASE ACTIVATING PROTEIN 3, ISOFORM H-RELATED"/>
    <property type="match status" value="1"/>
</dbReference>
<dbReference type="GO" id="GO:0005096">
    <property type="term" value="F:GTPase activator activity"/>
    <property type="evidence" value="ECO:0007669"/>
    <property type="project" value="UniProtKB-KW"/>
</dbReference>
<dbReference type="PROSITE" id="PS50115">
    <property type="entry name" value="ARFGAP"/>
    <property type="match status" value="1"/>
</dbReference>
<evidence type="ECO:0000313" key="11">
    <source>
        <dbReference type="Proteomes" id="UP000332933"/>
    </source>
</evidence>
<reference evidence="10 11" key="1">
    <citation type="submission" date="2019-03" db="EMBL/GenBank/DDBJ databases">
        <authorList>
            <person name="Gaulin E."/>
            <person name="Dumas B."/>
        </authorList>
    </citation>
    <scope>NUCLEOTIDE SEQUENCE [LARGE SCALE GENOMIC DNA]</scope>
    <source>
        <strain evidence="10">CBS 568.67</strain>
    </source>
</reference>
<dbReference type="Pfam" id="PF01412">
    <property type="entry name" value="ArfGap"/>
    <property type="match status" value="1"/>
</dbReference>
<dbReference type="InterPro" id="IPR001164">
    <property type="entry name" value="ArfGAP_dom"/>
</dbReference>
<keyword evidence="11" id="KW-1185">Reference proteome</keyword>
<dbReference type="InterPro" id="IPR038508">
    <property type="entry name" value="ArfGAP_dom_sf"/>
</dbReference>
<dbReference type="InterPro" id="IPR036034">
    <property type="entry name" value="PDZ_sf"/>
</dbReference>
<dbReference type="GO" id="GO:0008270">
    <property type="term" value="F:zinc ion binding"/>
    <property type="evidence" value="ECO:0007669"/>
    <property type="project" value="UniProtKB-KW"/>
</dbReference>
<name>A0A485L1Y5_9STRA</name>
<keyword evidence="4" id="KW-0862">Zinc</keyword>
<evidence type="ECO:0000256" key="3">
    <source>
        <dbReference type="ARBA" id="ARBA00022771"/>
    </source>
</evidence>
<dbReference type="PRINTS" id="PR00405">
    <property type="entry name" value="REVINTRACTNG"/>
</dbReference>
<dbReference type="AlphaFoldDB" id="A0A485L1Y5"/>
<feature type="domain" description="Arf-GAP" evidence="8">
    <location>
        <begin position="10"/>
        <end position="125"/>
    </location>
</feature>
<evidence type="ECO:0000313" key="10">
    <source>
        <dbReference type="EMBL" id="VFT91106.1"/>
    </source>
</evidence>
<sequence>MAEAPRSISPSKESSMRRCPGNDRCADCNKVFPQWASVTFGILLCLECAGKHRALGVQTSFVKSMAMDTWAAKDLLAMEVGGNGKWNAVCQAGGLHLLSTADKYASAIAAVYRARMVEAVETATPFTLVGVLTDLNLPLDVPQSSPVRRHTSLMHMTTSPPPSPVKVHLRKQASLEVKCTLCHDFVALSLLDAHSSRCDVAALPPTDDNTYEELEFETVLGKHPTDASPLGLSLSKAGNGGDTVVSKVTPGGDADLAGVIVGSAVLGINTLQTTKFDDLMRVLPSLARPISFTFRIRRAVHVEEIELSAPPPLGCSFTLSIHNQTIVSVVDPAGHAAAQGLVQGSSVVAVNGVTTDVYRALQAAAKRRPLRLRVHRYVAADSFSRRESGVCSSSNSSSTRRESERSSSLLRLWS</sequence>
<keyword evidence="3 5" id="KW-0863">Zinc-finger</keyword>
<evidence type="ECO:0000256" key="6">
    <source>
        <dbReference type="SAM" id="MobiDB-lite"/>
    </source>
</evidence>
<dbReference type="OrthoDB" id="983479at2759"/>
<evidence type="ECO:0000256" key="2">
    <source>
        <dbReference type="ARBA" id="ARBA00022723"/>
    </source>
</evidence>
<evidence type="ECO:0000256" key="1">
    <source>
        <dbReference type="ARBA" id="ARBA00022468"/>
    </source>
</evidence>
<dbReference type="EMBL" id="CAADRA010005555">
    <property type="protein sequence ID" value="VFT91106.1"/>
    <property type="molecule type" value="Genomic_DNA"/>
</dbReference>
<feature type="domain" description="PDZ" evidence="7">
    <location>
        <begin position="217"/>
        <end position="298"/>
    </location>
</feature>
<dbReference type="SMART" id="SM00105">
    <property type="entry name" value="ArfGap"/>
    <property type="match status" value="1"/>
</dbReference>
<evidence type="ECO:0000259" key="7">
    <source>
        <dbReference type="PROSITE" id="PS50106"/>
    </source>
</evidence>
<dbReference type="CDD" id="cd08830">
    <property type="entry name" value="ArfGap_ArfGap1"/>
    <property type="match status" value="1"/>
</dbReference>
<proteinExistence type="predicted"/>
<evidence type="ECO:0000256" key="5">
    <source>
        <dbReference type="PROSITE-ProRule" id="PRU00288"/>
    </source>
</evidence>
<dbReference type="SMART" id="SM00228">
    <property type="entry name" value="PDZ"/>
    <property type="match status" value="2"/>
</dbReference>
<dbReference type="PANTHER" id="PTHR45686:SF4">
    <property type="entry name" value="ADP-RIBOSYLATION FACTOR GTPASE ACTIVATING PROTEIN 3, ISOFORM H"/>
    <property type="match status" value="1"/>
</dbReference>
<dbReference type="GO" id="GO:0000139">
    <property type="term" value="C:Golgi membrane"/>
    <property type="evidence" value="ECO:0007669"/>
    <property type="project" value="GOC"/>
</dbReference>
<feature type="compositionally biased region" description="Low complexity" evidence="6">
    <location>
        <begin position="389"/>
        <end position="398"/>
    </location>
</feature>
<dbReference type="GO" id="GO:0048205">
    <property type="term" value="P:COPI coating of Golgi vesicle"/>
    <property type="evidence" value="ECO:0007669"/>
    <property type="project" value="TreeGrafter"/>
</dbReference>
<gene>
    <name evidence="10" type="primary">Aste57867_14281</name>
    <name evidence="9" type="ORF">As57867_014229</name>
    <name evidence="10" type="ORF">ASTE57867_14281</name>
</gene>
<dbReference type="EMBL" id="VJMH01005534">
    <property type="protein sequence ID" value="KAF0694880.1"/>
    <property type="molecule type" value="Genomic_DNA"/>
</dbReference>
<dbReference type="Gene3D" id="1.10.220.150">
    <property type="entry name" value="Arf GTPase activating protein"/>
    <property type="match status" value="1"/>
</dbReference>
<evidence type="ECO:0000313" key="9">
    <source>
        <dbReference type="EMBL" id="KAF0694880.1"/>
    </source>
</evidence>
<feature type="region of interest" description="Disordered" evidence="6">
    <location>
        <begin position="387"/>
        <end position="414"/>
    </location>
</feature>
<reference evidence="9" key="2">
    <citation type="submission" date="2019-06" db="EMBL/GenBank/DDBJ databases">
        <title>Genomics analysis of Aphanomyces spp. identifies a new class of oomycete effector associated with host adaptation.</title>
        <authorList>
            <person name="Gaulin E."/>
        </authorList>
    </citation>
    <scope>NUCLEOTIDE SEQUENCE</scope>
    <source>
        <strain evidence="9">CBS 578.67</strain>
    </source>
</reference>
<organism evidence="10 11">
    <name type="scientific">Aphanomyces stellatus</name>
    <dbReference type="NCBI Taxonomy" id="120398"/>
    <lineage>
        <taxon>Eukaryota</taxon>
        <taxon>Sar</taxon>
        <taxon>Stramenopiles</taxon>
        <taxon>Oomycota</taxon>
        <taxon>Saprolegniomycetes</taxon>
        <taxon>Saprolegniales</taxon>
        <taxon>Verrucalvaceae</taxon>
        <taxon>Aphanomyces</taxon>
    </lineage>
</organism>
<dbReference type="Proteomes" id="UP000332933">
    <property type="component" value="Unassembled WGS sequence"/>
</dbReference>
<keyword evidence="1" id="KW-0343">GTPase activation</keyword>
<keyword evidence="2" id="KW-0479">Metal-binding</keyword>
<dbReference type="SUPFAM" id="SSF50156">
    <property type="entry name" value="PDZ domain-like"/>
    <property type="match status" value="2"/>
</dbReference>